<dbReference type="Proteomes" id="UP000184497">
    <property type="component" value="Unassembled WGS sequence"/>
</dbReference>
<dbReference type="AlphaFoldDB" id="A0A1M6R555"/>
<name>A0A1M6R555_9GAMM</name>
<evidence type="ECO:0000313" key="2">
    <source>
        <dbReference type="Proteomes" id="UP000184497"/>
    </source>
</evidence>
<dbReference type="EMBL" id="FRAQ01000001">
    <property type="protein sequence ID" value="SHK27619.1"/>
    <property type="molecule type" value="Genomic_DNA"/>
</dbReference>
<proteinExistence type="predicted"/>
<dbReference type="STRING" id="564117.SAMN05216369_1315"/>
<evidence type="ECO:0000313" key="1">
    <source>
        <dbReference type="EMBL" id="SHK27619.1"/>
    </source>
</evidence>
<protein>
    <submittedName>
        <fullName evidence="1">Uncharacterized protein</fullName>
    </submittedName>
</protein>
<gene>
    <name evidence="1" type="ORF">SAMN05216369_1315</name>
</gene>
<organism evidence="1 2">
    <name type="scientific">Marinobacter antarcticus</name>
    <dbReference type="NCBI Taxonomy" id="564117"/>
    <lineage>
        <taxon>Bacteria</taxon>
        <taxon>Pseudomonadati</taxon>
        <taxon>Pseudomonadota</taxon>
        <taxon>Gammaproteobacteria</taxon>
        <taxon>Pseudomonadales</taxon>
        <taxon>Marinobacteraceae</taxon>
        <taxon>Marinobacter</taxon>
    </lineage>
</organism>
<sequence length="96" mass="10530">MKRHATIVKPGDYESALSVVGTDVIVLAAKQVTQGQEFTFQRGKKAWGLPRTVMIGAKRFSSSREALISPARASRKSVPLLHYGRLNCMARISATE</sequence>
<reference evidence="2" key="1">
    <citation type="submission" date="2016-11" db="EMBL/GenBank/DDBJ databases">
        <authorList>
            <person name="Varghese N."/>
            <person name="Submissions S."/>
        </authorList>
    </citation>
    <scope>NUCLEOTIDE SEQUENCE [LARGE SCALE GENOMIC DNA]</scope>
    <source>
        <strain evidence="2">CGMCC 1.10835</strain>
    </source>
</reference>
<accession>A0A1M6R555</accession>
<keyword evidence="2" id="KW-1185">Reference proteome</keyword>